<dbReference type="EMBL" id="KE747828">
    <property type="protein sequence ID" value="RMZ71887.1"/>
    <property type="molecule type" value="Genomic_DNA"/>
</dbReference>
<dbReference type="GO" id="GO:0005886">
    <property type="term" value="C:plasma membrane"/>
    <property type="evidence" value="ECO:0007669"/>
    <property type="project" value="InterPro"/>
</dbReference>
<feature type="transmembrane region" description="Helical" evidence="6">
    <location>
        <begin position="421"/>
        <end position="441"/>
    </location>
</feature>
<dbReference type="GO" id="GO:0120029">
    <property type="term" value="P:proton export across plasma membrane"/>
    <property type="evidence" value="ECO:0007669"/>
    <property type="project" value="InterPro"/>
</dbReference>
<dbReference type="Proteomes" id="UP000265663">
    <property type="component" value="Unassembled WGS sequence"/>
</dbReference>
<evidence type="ECO:0000256" key="6">
    <source>
        <dbReference type="SAM" id="Phobius"/>
    </source>
</evidence>
<keyword evidence="4 6" id="KW-0472">Membrane</keyword>
<keyword evidence="9" id="KW-1185">Reference proteome</keyword>
<feature type="transmembrane region" description="Helical" evidence="6">
    <location>
        <begin position="297"/>
        <end position="321"/>
    </location>
</feature>
<proteinExistence type="predicted"/>
<feature type="domain" description="Cation/H+ exchanger transmembrane" evidence="7">
    <location>
        <begin position="69"/>
        <end position="517"/>
    </location>
</feature>
<feature type="transmembrane region" description="Helical" evidence="6">
    <location>
        <begin position="121"/>
        <end position="141"/>
    </location>
</feature>
<feature type="transmembrane region" description="Helical" evidence="6">
    <location>
        <begin position="16"/>
        <end position="37"/>
    </location>
</feature>
<reference evidence="8 9" key="1">
    <citation type="journal article" date="2014" name="PLoS ONE">
        <title>De novo Genome Assembly of the Fungal Plant Pathogen Pyrenophora semeniperda.</title>
        <authorList>
            <person name="Soliai M.M."/>
            <person name="Meyer S.E."/>
            <person name="Udall J.A."/>
            <person name="Elzinga D.E."/>
            <person name="Hermansen R.A."/>
            <person name="Bodily P.M."/>
            <person name="Hart A.A."/>
            <person name="Coleman C.E."/>
        </authorList>
    </citation>
    <scope>NUCLEOTIDE SEQUENCE [LARGE SCALE GENOMIC DNA]</scope>
    <source>
        <strain evidence="8 9">CCB06</strain>
        <tissue evidence="8">Mycelium</tissue>
    </source>
</reference>
<evidence type="ECO:0000313" key="8">
    <source>
        <dbReference type="EMBL" id="RMZ71887.1"/>
    </source>
</evidence>
<evidence type="ECO:0000259" key="7">
    <source>
        <dbReference type="Pfam" id="PF00999"/>
    </source>
</evidence>
<sequence length="629" mass="69820">MAFAFTDSFLLFTRHFLVYLLPLLSFLCACFLIDNPLSYFSSFSRLVIMPTLDVSELNVVISVLGAFIILYGFISVKIKQVWYLGEALPAVLIGIILGPLAAKFLDAEKWGSAATGQQEAITLGLCRIVIGVQLVIAGFQLPAKYQQLRWKEMAICLLPVMTIMWICTSLCILVTIPKLSLLAALVIGSCVTCTDPILSQAVAKGPFADKFVPRALREIISSEAGANDGFGFPFLLLATYLIRHADLEGVKFKPNAEGVKEIAHRAVDMLTKRSEEGVGRLGGGVSMAMEQWIVEGWLYIIVMAVAVGVVLGVGSMFAIKFGLRRKWIDSEGLLLWPMALGLFIIGVCGALGTDDLLACFVAGNVMNWNGLYLEETEKRHDEVNSCFDVILNFGGFMYIGTIIPWSEFQLPDVTGITVGRLMILGFLILAFRRIPAIFLMYKIMPDCVKNWKEALFMGYFGPIGIGAVFYVEHTRHLFPKPGEATTEEEENLVAAMVPIVYFLVVFSIVVHGLSIPALDAFYRYKKIEPITEDEPTVIRTRSVHEALPNNASVDPKRNSVYVHNRFSRPVSMGVGPELYRWNNQTSRDPKRDSDATFGSTTPSDGDTYAEKLQAIQFAEKYAHDRARRH</sequence>
<keyword evidence="3 6" id="KW-1133">Transmembrane helix</keyword>
<evidence type="ECO:0000256" key="4">
    <source>
        <dbReference type="ARBA" id="ARBA00023136"/>
    </source>
</evidence>
<feature type="transmembrane region" description="Helical" evidence="6">
    <location>
        <begin position="81"/>
        <end position="101"/>
    </location>
</feature>
<evidence type="ECO:0000256" key="3">
    <source>
        <dbReference type="ARBA" id="ARBA00022989"/>
    </source>
</evidence>
<feature type="transmembrane region" description="Helical" evidence="6">
    <location>
        <begin position="491"/>
        <end position="518"/>
    </location>
</feature>
<accession>A0A3M7MBN9</accession>
<dbReference type="GO" id="GO:0036376">
    <property type="term" value="P:sodium ion export across plasma membrane"/>
    <property type="evidence" value="ECO:0007669"/>
    <property type="project" value="InterPro"/>
</dbReference>
<dbReference type="PANTHER" id="PTHR31382">
    <property type="entry name" value="NA(+)/H(+) ANTIPORTER"/>
    <property type="match status" value="1"/>
</dbReference>
<organism evidence="8 9">
    <name type="scientific">Pyrenophora seminiperda CCB06</name>
    <dbReference type="NCBI Taxonomy" id="1302712"/>
    <lineage>
        <taxon>Eukaryota</taxon>
        <taxon>Fungi</taxon>
        <taxon>Dikarya</taxon>
        <taxon>Ascomycota</taxon>
        <taxon>Pezizomycotina</taxon>
        <taxon>Dothideomycetes</taxon>
        <taxon>Pleosporomycetidae</taxon>
        <taxon>Pleosporales</taxon>
        <taxon>Pleosporineae</taxon>
        <taxon>Pleosporaceae</taxon>
        <taxon>Pyrenophora</taxon>
    </lineage>
</organism>
<comment type="subcellular location">
    <subcellularLocation>
        <location evidence="1">Membrane</location>
        <topology evidence="1">Multi-pass membrane protein</topology>
    </subcellularLocation>
</comment>
<dbReference type="Pfam" id="PF00999">
    <property type="entry name" value="Na_H_Exchanger"/>
    <property type="match status" value="1"/>
</dbReference>
<evidence type="ECO:0000256" key="1">
    <source>
        <dbReference type="ARBA" id="ARBA00004141"/>
    </source>
</evidence>
<dbReference type="AlphaFoldDB" id="A0A3M7MBN9"/>
<dbReference type="OrthoDB" id="5327978at2759"/>
<feature type="transmembrane region" description="Helical" evidence="6">
    <location>
        <begin position="333"/>
        <end position="352"/>
    </location>
</feature>
<evidence type="ECO:0000313" key="9">
    <source>
        <dbReference type="Proteomes" id="UP000265663"/>
    </source>
</evidence>
<dbReference type="PANTHER" id="PTHR31382:SF3">
    <property type="entry name" value="SODIUM ION_PROTON EXCHANGER (EUROFUNG)"/>
    <property type="match status" value="1"/>
</dbReference>
<dbReference type="GO" id="GO:0042391">
    <property type="term" value="P:regulation of membrane potential"/>
    <property type="evidence" value="ECO:0007669"/>
    <property type="project" value="InterPro"/>
</dbReference>
<dbReference type="InterPro" id="IPR006153">
    <property type="entry name" value="Cation/H_exchanger_TM"/>
</dbReference>
<feature type="transmembrane region" description="Helical" evidence="6">
    <location>
        <begin position="453"/>
        <end position="471"/>
    </location>
</feature>
<feature type="region of interest" description="Disordered" evidence="5">
    <location>
        <begin position="579"/>
        <end position="606"/>
    </location>
</feature>
<protein>
    <submittedName>
        <fullName evidence="8">Na(+) H(+) antiporter 1</fullName>
    </submittedName>
</protein>
<feature type="transmembrane region" description="Helical" evidence="6">
    <location>
        <begin position="182"/>
        <end position="203"/>
    </location>
</feature>
<feature type="transmembrane region" description="Helical" evidence="6">
    <location>
        <begin position="57"/>
        <end position="74"/>
    </location>
</feature>
<feature type="transmembrane region" description="Helical" evidence="6">
    <location>
        <begin position="153"/>
        <end position="176"/>
    </location>
</feature>
<keyword evidence="2 6" id="KW-0812">Transmembrane</keyword>
<evidence type="ECO:0000256" key="2">
    <source>
        <dbReference type="ARBA" id="ARBA00022692"/>
    </source>
</evidence>
<dbReference type="InterPro" id="IPR004712">
    <property type="entry name" value="Na+/H+_antiporter_fungi"/>
</dbReference>
<name>A0A3M7MBN9_9PLEO</name>
<gene>
    <name evidence="8" type="ORF">GMOD_00009238</name>
</gene>
<evidence type="ECO:0000256" key="5">
    <source>
        <dbReference type="SAM" id="MobiDB-lite"/>
    </source>
</evidence>
<dbReference type="GO" id="GO:0015385">
    <property type="term" value="F:sodium:proton antiporter activity"/>
    <property type="evidence" value="ECO:0007669"/>
    <property type="project" value="InterPro"/>
</dbReference>